<dbReference type="Proteomes" id="UP001213799">
    <property type="component" value="Unassembled WGS sequence"/>
</dbReference>
<evidence type="ECO:0000313" key="1">
    <source>
        <dbReference type="EMBL" id="KAJ5588482.1"/>
    </source>
</evidence>
<dbReference type="AlphaFoldDB" id="A0AAD6GTD7"/>
<reference evidence="1" key="1">
    <citation type="journal article" date="2023" name="IMA Fungus">
        <title>Comparative genomic study of the Penicillium genus elucidates a diverse pangenome and 15 lateral gene transfer events.</title>
        <authorList>
            <person name="Petersen C."/>
            <person name="Sorensen T."/>
            <person name="Nielsen M.R."/>
            <person name="Sondergaard T.E."/>
            <person name="Sorensen J.L."/>
            <person name="Fitzpatrick D.A."/>
            <person name="Frisvad J.C."/>
            <person name="Nielsen K.L."/>
        </authorList>
    </citation>
    <scope>NUCLEOTIDE SEQUENCE</scope>
    <source>
        <strain evidence="1">IBT 12815</strain>
    </source>
</reference>
<reference evidence="1" key="2">
    <citation type="submission" date="2023-01" db="EMBL/GenBank/DDBJ databases">
        <authorList>
            <person name="Petersen C."/>
        </authorList>
    </citation>
    <scope>NUCLEOTIDE SEQUENCE</scope>
    <source>
        <strain evidence="1">IBT 12815</strain>
    </source>
</reference>
<evidence type="ECO:0000313" key="2">
    <source>
        <dbReference type="Proteomes" id="UP001213799"/>
    </source>
</evidence>
<comment type="caution">
    <text evidence="1">The sequence shown here is derived from an EMBL/GenBank/DDBJ whole genome shotgun (WGS) entry which is preliminary data.</text>
</comment>
<name>A0AAD6GTD7_9EURO</name>
<organism evidence="1 2">
    <name type="scientific">Penicillium hordei</name>
    <dbReference type="NCBI Taxonomy" id="40994"/>
    <lineage>
        <taxon>Eukaryota</taxon>
        <taxon>Fungi</taxon>
        <taxon>Dikarya</taxon>
        <taxon>Ascomycota</taxon>
        <taxon>Pezizomycotina</taxon>
        <taxon>Eurotiomycetes</taxon>
        <taxon>Eurotiomycetidae</taxon>
        <taxon>Eurotiales</taxon>
        <taxon>Aspergillaceae</taxon>
        <taxon>Penicillium</taxon>
    </lineage>
</organism>
<dbReference type="EMBL" id="JAQJAE010000006">
    <property type="protein sequence ID" value="KAJ5588482.1"/>
    <property type="molecule type" value="Genomic_DNA"/>
</dbReference>
<proteinExistence type="predicted"/>
<keyword evidence="2" id="KW-1185">Reference proteome</keyword>
<protein>
    <submittedName>
        <fullName evidence="1">Uncharacterized protein</fullName>
    </submittedName>
</protein>
<gene>
    <name evidence="1" type="ORF">N7537_011160</name>
</gene>
<sequence length="82" mass="9459">MLMVNHEYTFGEAEDLIKLVQIDLAQFARPFIYNPLIRVYQPDLVTRLVSGIPLASNDRGGMVNYGPYQDPNENYNDWPRAI</sequence>
<dbReference type="GeneID" id="81592456"/>
<dbReference type="Gene3D" id="3.20.20.70">
    <property type="entry name" value="Aldolase class I"/>
    <property type="match status" value="1"/>
</dbReference>
<accession>A0AAD6GTD7</accession>
<dbReference type="InterPro" id="IPR013785">
    <property type="entry name" value="Aldolase_TIM"/>
</dbReference>
<dbReference type="RefSeq" id="XP_056747501.1">
    <property type="nucleotide sequence ID" value="XM_056902214.1"/>
</dbReference>